<reference evidence="2 3" key="1">
    <citation type="submission" date="2019-12" db="EMBL/GenBank/DDBJ databases">
        <authorList>
            <person name="Reyes-Prieto M."/>
        </authorList>
    </citation>
    <scope>NUCLEOTIDE SEQUENCE [LARGE SCALE GENOMIC DNA]</scope>
    <source>
        <strain evidence="2">HF14-78462</strain>
    </source>
</reference>
<protein>
    <submittedName>
        <fullName evidence="2">Uncharacterized protein</fullName>
    </submittedName>
</protein>
<feature type="region of interest" description="Disordered" evidence="1">
    <location>
        <begin position="101"/>
        <end position="120"/>
    </location>
</feature>
<sequence>MGKSDQLVDDLRSIFDDARKTSGHVQAEALLATAPFVLKGATPGRPHEVAFMRDRLTHESYHAICDAVGREIDRLNNEIARLKRLEKLTEVVESAQRRIVATPARMTTPPAAYRTPGPAE</sequence>
<dbReference type="AlphaFoldDB" id="A0A5S9NHP3"/>
<evidence type="ECO:0000313" key="2">
    <source>
        <dbReference type="EMBL" id="CAA0088231.1"/>
    </source>
</evidence>
<proteinExistence type="predicted"/>
<keyword evidence="3" id="KW-1185">Reference proteome</keyword>
<name>A0A5S9NHP3_9HYPH</name>
<organism evidence="2 3">
    <name type="scientific">Starkeya nomas</name>
    <dbReference type="NCBI Taxonomy" id="2666134"/>
    <lineage>
        <taxon>Bacteria</taxon>
        <taxon>Pseudomonadati</taxon>
        <taxon>Pseudomonadota</taxon>
        <taxon>Alphaproteobacteria</taxon>
        <taxon>Hyphomicrobiales</taxon>
        <taxon>Xanthobacteraceae</taxon>
        <taxon>Starkeya</taxon>
    </lineage>
</organism>
<gene>
    <name evidence="2" type="ORF">STARVERO_00654</name>
</gene>
<dbReference type="EMBL" id="CACSAS010000001">
    <property type="protein sequence ID" value="CAA0088231.1"/>
    <property type="molecule type" value="Genomic_DNA"/>
</dbReference>
<evidence type="ECO:0000313" key="3">
    <source>
        <dbReference type="Proteomes" id="UP000433050"/>
    </source>
</evidence>
<dbReference type="Proteomes" id="UP000433050">
    <property type="component" value="Unassembled WGS sequence"/>
</dbReference>
<evidence type="ECO:0000256" key="1">
    <source>
        <dbReference type="SAM" id="MobiDB-lite"/>
    </source>
</evidence>
<accession>A0A5S9NHP3</accession>